<dbReference type="EMBL" id="DS469547">
    <property type="protein sequence ID" value="EDO44187.1"/>
    <property type="molecule type" value="Genomic_DNA"/>
</dbReference>
<dbReference type="HOGENOM" id="CLU_016678_3_0_1"/>
<evidence type="ECO:0000256" key="1">
    <source>
        <dbReference type="ARBA" id="ARBA00009884"/>
    </source>
</evidence>
<dbReference type="GO" id="GO:0033263">
    <property type="term" value="C:CORVET complex"/>
    <property type="evidence" value="ECO:0000318"/>
    <property type="project" value="GO_Central"/>
</dbReference>
<dbReference type="eggNOG" id="KOG1302">
    <property type="taxonomic scope" value="Eukaryota"/>
</dbReference>
<evidence type="ECO:0000313" key="3">
    <source>
        <dbReference type="Proteomes" id="UP000001593"/>
    </source>
</evidence>
<dbReference type="OMA" id="EFHIFFV"/>
<proteinExistence type="inferred from homology"/>
<dbReference type="PANTHER" id="PTHR11679">
    <property type="entry name" value="VESICLE PROTEIN SORTING-ASSOCIATED"/>
    <property type="match status" value="1"/>
</dbReference>
<dbReference type="AlphaFoldDB" id="A7RWL4"/>
<gene>
    <name evidence="2" type="ORF">NEMVEDRAFT_v1g96025</name>
</gene>
<name>A7RWL4_NEMVE</name>
<organism evidence="2 3">
    <name type="scientific">Nematostella vectensis</name>
    <name type="common">Starlet sea anemone</name>
    <dbReference type="NCBI Taxonomy" id="45351"/>
    <lineage>
        <taxon>Eukaryota</taxon>
        <taxon>Metazoa</taxon>
        <taxon>Cnidaria</taxon>
        <taxon>Anthozoa</taxon>
        <taxon>Hexacorallia</taxon>
        <taxon>Actiniaria</taxon>
        <taxon>Edwardsiidae</taxon>
        <taxon>Nematostella</taxon>
    </lineage>
</organism>
<dbReference type="InterPro" id="IPR043155">
    <property type="entry name" value="VPS33_dom3b"/>
</dbReference>
<sequence length="547" mass="62306">MAVPLLGSHLSNGRINVGLLRECSRRELLQCLDKHPGSKALVWDEKLTGPFGLVAEYPLLREHEVDVMFSLKPGQLPPNQVVNVIFITRPILSLMDIIADNILNEKGKTKDYHILFVPRKTVLCENRLKALGVSFVNIEEYPLDFIPLDNDLLSLEMESSFKECYLESDYTSLFYVANSLMSLQLLYGVVPKIYAKGEMAKAIVCVQSLQRVLDMMMRKKREMADSESQLPPQIDTVLLLDRNVDLLTPLFTQLTYEGLIDELFGIHNTTAKFPHERFLQPDDKGVNPQPSGPQTDKKVVLNSADELFSDIRDLNFSAVGVHLSRKAKQISAAFEEHKSAKTVGEMKQYVQRLPYMQKAKASLAMHMTIAELIKEETDKEDFRESIRIEQEFAQGLDTEKINSYIEKYIALKKPLTKVLRLICIQCQTNNGFKPKMLEYYIREIVHTYGFEQVSKTLTPLETVGLLRPQGARTYTAMRKSIKLFVEDVKEQNPDDIAFVYSGYAPLSRYVNVAISPHGWRGLEEVLRLLPGPTIEERQPLPPGLQKR</sequence>
<dbReference type="Gene3D" id="3.40.50.1910">
    <property type="match status" value="1"/>
</dbReference>
<dbReference type="GO" id="GO:0016192">
    <property type="term" value="P:vesicle-mediated transport"/>
    <property type="evidence" value="ECO:0000318"/>
    <property type="project" value="GO_Central"/>
</dbReference>
<reference evidence="2 3" key="1">
    <citation type="journal article" date="2007" name="Science">
        <title>Sea anemone genome reveals ancestral eumetazoan gene repertoire and genomic organization.</title>
        <authorList>
            <person name="Putnam N.H."/>
            <person name="Srivastava M."/>
            <person name="Hellsten U."/>
            <person name="Dirks B."/>
            <person name="Chapman J."/>
            <person name="Salamov A."/>
            <person name="Terry A."/>
            <person name="Shapiro H."/>
            <person name="Lindquist E."/>
            <person name="Kapitonov V.V."/>
            <person name="Jurka J."/>
            <person name="Genikhovich G."/>
            <person name="Grigoriev I.V."/>
            <person name="Lucas S.M."/>
            <person name="Steele R.E."/>
            <person name="Finnerty J.R."/>
            <person name="Technau U."/>
            <person name="Martindale M.Q."/>
            <person name="Rokhsar D.S."/>
        </authorList>
    </citation>
    <scope>NUCLEOTIDE SEQUENCE [LARGE SCALE GENOMIC DNA]</scope>
    <source>
        <strain evidence="3">CH2 X CH6</strain>
    </source>
</reference>
<dbReference type="Pfam" id="PF00995">
    <property type="entry name" value="Sec1"/>
    <property type="match status" value="1"/>
</dbReference>
<dbReference type="SUPFAM" id="SSF56815">
    <property type="entry name" value="Sec1/munc18-like (SM) proteins"/>
    <property type="match status" value="1"/>
</dbReference>
<keyword evidence="3" id="KW-1185">Reference proteome</keyword>
<dbReference type="STRING" id="45351.A7RWL4"/>
<dbReference type="GO" id="GO:0006886">
    <property type="term" value="P:intracellular protein transport"/>
    <property type="evidence" value="ECO:0000318"/>
    <property type="project" value="GO_Central"/>
</dbReference>
<dbReference type="InterPro" id="IPR036045">
    <property type="entry name" value="Sec1-like_sf"/>
</dbReference>
<accession>A7RWL4</accession>
<evidence type="ECO:0008006" key="4">
    <source>
        <dbReference type="Google" id="ProtNLM"/>
    </source>
</evidence>
<protein>
    <recommendedName>
        <fullName evidence="4">Vacuolar protein sorting-associated protein 33A</fullName>
    </recommendedName>
</protein>
<dbReference type="InParanoid" id="A7RWL4"/>
<dbReference type="InterPro" id="IPR027482">
    <property type="entry name" value="Sec1-like_dom2"/>
</dbReference>
<dbReference type="Gene3D" id="1.25.40.850">
    <property type="match status" value="1"/>
</dbReference>
<dbReference type="Gene3D" id="3.40.50.2060">
    <property type="match status" value="1"/>
</dbReference>
<dbReference type="InterPro" id="IPR043154">
    <property type="entry name" value="Sec-1-like_dom1"/>
</dbReference>
<dbReference type="InterPro" id="IPR001619">
    <property type="entry name" value="Sec1-like"/>
</dbReference>
<dbReference type="Proteomes" id="UP000001593">
    <property type="component" value="Unassembled WGS sequence"/>
</dbReference>
<evidence type="ECO:0000313" key="2">
    <source>
        <dbReference type="EMBL" id="EDO44187.1"/>
    </source>
</evidence>
<dbReference type="GO" id="GO:0005764">
    <property type="term" value="C:lysosome"/>
    <property type="evidence" value="ECO:0000318"/>
    <property type="project" value="GO_Central"/>
</dbReference>
<dbReference type="PhylomeDB" id="A7RWL4"/>
<comment type="similarity">
    <text evidence="1">Belongs to the STXBP/unc-18/SEC1 family.</text>
</comment>